<feature type="domain" description="Fe2OG dioxygenase" evidence="2">
    <location>
        <begin position="99"/>
        <end position="196"/>
    </location>
</feature>
<dbReference type="RefSeq" id="WP_053950765.1">
    <property type="nucleotide sequence ID" value="NZ_CP010552.1"/>
</dbReference>
<name>A0A0M5LIX7_9GAMM</name>
<dbReference type="Proteomes" id="UP000058020">
    <property type="component" value="Chromosome"/>
</dbReference>
<dbReference type="PATRIC" id="fig|1705394.5.peg.84"/>
<evidence type="ECO:0000259" key="2">
    <source>
        <dbReference type="PROSITE" id="PS51471"/>
    </source>
</evidence>
<keyword evidence="1" id="KW-0408">Iron</keyword>
<evidence type="ECO:0000313" key="3">
    <source>
        <dbReference type="EMBL" id="ALE51853.1"/>
    </source>
</evidence>
<accession>A0A0M5LIX7</accession>
<dbReference type="OrthoDB" id="564897at2"/>
<dbReference type="EMBL" id="CP010552">
    <property type="protein sequence ID" value="ALE51853.1"/>
    <property type="molecule type" value="Genomic_DNA"/>
</dbReference>
<proteinExistence type="inferred from homology"/>
<comment type="similarity">
    <text evidence="1">Belongs to the iron/ascorbate-dependent oxidoreductase family.</text>
</comment>
<keyword evidence="3" id="KW-0223">Dioxygenase</keyword>
<dbReference type="Gene3D" id="2.60.120.620">
    <property type="entry name" value="q2cbj1_9rhob like domain"/>
    <property type="match status" value="1"/>
</dbReference>
<organism evidence="3 4">
    <name type="scientific">Candidatus Thioglobus autotrophicus</name>
    <dbReference type="NCBI Taxonomy" id="1705394"/>
    <lineage>
        <taxon>Bacteria</taxon>
        <taxon>Pseudomonadati</taxon>
        <taxon>Pseudomonadota</taxon>
        <taxon>Gammaproteobacteria</taxon>
        <taxon>Candidatus Pseudothioglobaceae</taxon>
        <taxon>Candidatus Thioglobus</taxon>
    </lineage>
</organism>
<dbReference type="GO" id="GO:0046872">
    <property type="term" value="F:metal ion binding"/>
    <property type="evidence" value="ECO:0007669"/>
    <property type="project" value="UniProtKB-KW"/>
</dbReference>
<dbReference type="AlphaFoldDB" id="A0A0M5LIX7"/>
<dbReference type="PROSITE" id="PS51471">
    <property type="entry name" value="FE2OG_OXY"/>
    <property type="match status" value="1"/>
</dbReference>
<dbReference type="InterPro" id="IPR044862">
    <property type="entry name" value="Pro_4_hyd_alph_FE2OG_OXY"/>
</dbReference>
<dbReference type="STRING" id="1705394.SP60_00420"/>
<dbReference type="Pfam" id="PF13640">
    <property type="entry name" value="2OG-FeII_Oxy_3"/>
    <property type="match status" value="1"/>
</dbReference>
<dbReference type="GO" id="GO:0051213">
    <property type="term" value="F:dioxygenase activity"/>
    <property type="evidence" value="ECO:0007669"/>
    <property type="project" value="UniProtKB-KW"/>
</dbReference>
<keyword evidence="1" id="KW-0560">Oxidoreductase</keyword>
<dbReference type="InterPro" id="IPR005123">
    <property type="entry name" value="Oxoglu/Fe-dep_dioxygenase_dom"/>
</dbReference>
<sequence>MQLIEHYQNSGYEAVADAIMDFFDRRKDLQRPGVVFGAGGSDAEPAKVSTDISLVSISRSDPEAFALGDLIVRGVSAGLERYLQERPFFRQVCPDQELFVMPIFNLQRYAPGEGFRQWHCDWTISDEVTEPEHRVLAWILYCDSVTEAGTEFHWQKHHELAERGKLLIFPASPSHIHRGRVNNELSKTIATGWINAGSRDNFLKRLDR</sequence>
<protein>
    <submittedName>
        <fullName evidence="3">Dioxygenase</fullName>
    </submittedName>
</protein>
<keyword evidence="4" id="KW-1185">Reference proteome</keyword>
<gene>
    <name evidence="3" type="ORF">SP60_00420</name>
</gene>
<keyword evidence="1" id="KW-0479">Metal-binding</keyword>
<evidence type="ECO:0000256" key="1">
    <source>
        <dbReference type="RuleBase" id="RU003682"/>
    </source>
</evidence>
<dbReference type="KEGG" id="tho:SP60_00420"/>
<reference evidence="3 4" key="1">
    <citation type="journal article" date="2015" name="Genome Announc.">
        <title>Genome Sequence of 'Candidatus Thioglobus autotrophica' Strain EF1, a Chemoautotroph from the SUP05 Clade of Marine Gammaproteobacteria.</title>
        <authorList>
            <person name="Shah V."/>
            <person name="Morris R.M."/>
        </authorList>
    </citation>
    <scope>NUCLEOTIDE SEQUENCE [LARGE SCALE GENOMIC DNA]</scope>
    <source>
        <strain evidence="3 4">EF1</strain>
    </source>
</reference>
<evidence type="ECO:0000313" key="4">
    <source>
        <dbReference type="Proteomes" id="UP000058020"/>
    </source>
</evidence>